<evidence type="ECO:0000256" key="2">
    <source>
        <dbReference type="SAM" id="Coils"/>
    </source>
</evidence>
<dbReference type="GeneID" id="17088982"/>
<evidence type="ECO:0000256" key="1">
    <source>
        <dbReference type="ARBA" id="ARBA00007478"/>
    </source>
</evidence>
<dbReference type="eggNOG" id="KOG2607">
    <property type="taxonomic scope" value="Eukaryota"/>
</dbReference>
<evidence type="ECO:0000313" key="3">
    <source>
        <dbReference type="EMBL" id="EME30237.1"/>
    </source>
</evidence>
<dbReference type="OrthoDB" id="340432at2759"/>
<keyword evidence="2" id="KW-0175">Coiled coil</keyword>
<evidence type="ECO:0000313" key="4">
    <source>
        <dbReference type="Proteomes" id="UP000030680"/>
    </source>
</evidence>
<reference evidence="4" key="1">
    <citation type="journal article" date="2013" name="Science">
        <title>Gene transfer from bacteria and archaea facilitated evolution of an extremophilic eukaryote.</title>
        <authorList>
            <person name="Schonknecht G."/>
            <person name="Chen W.H."/>
            <person name="Ternes C.M."/>
            <person name="Barbier G.G."/>
            <person name="Shrestha R.P."/>
            <person name="Stanke M."/>
            <person name="Brautigam A."/>
            <person name="Baker B.J."/>
            <person name="Banfield J.F."/>
            <person name="Garavito R.M."/>
            <person name="Carr K."/>
            <person name="Wilkerson C."/>
            <person name="Rensing S.A."/>
            <person name="Gagneul D."/>
            <person name="Dickenson N.E."/>
            <person name="Oesterhelt C."/>
            <person name="Lercher M.J."/>
            <person name="Weber A.P."/>
        </authorList>
    </citation>
    <scope>NUCLEOTIDE SEQUENCE [LARGE SCALE GENOMIC DNA]</scope>
    <source>
        <strain evidence="4">074W</strain>
    </source>
</reference>
<gene>
    <name evidence="3" type="ORF">Gasu_23920</name>
</gene>
<dbReference type="RefSeq" id="XP_005706757.1">
    <property type="nucleotide sequence ID" value="XM_005706700.1"/>
</dbReference>
<dbReference type="Pfam" id="PF05600">
    <property type="entry name" value="CDK5RAP3"/>
    <property type="match status" value="1"/>
</dbReference>
<dbReference type="KEGG" id="gsl:Gasu_23920"/>
<keyword evidence="4" id="KW-1185">Reference proteome</keyword>
<organism evidence="3 4">
    <name type="scientific">Galdieria sulphuraria</name>
    <name type="common">Red alga</name>
    <dbReference type="NCBI Taxonomy" id="130081"/>
    <lineage>
        <taxon>Eukaryota</taxon>
        <taxon>Rhodophyta</taxon>
        <taxon>Bangiophyceae</taxon>
        <taxon>Galdieriales</taxon>
        <taxon>Galdieriaceae</taxon>
        <taxon>Galdieria</taxon>
    </lineage>
</organism>
<dbReference type="OMA" id="CRLYEKN"/>
<proteinExistence type="inferred from homology"/>
<dbReference type="PANTHER" id="PTHR14894:SF0">
    <property type="entry name" value="CDK5 REGULATORY SUBUNIT-ASSOCIATED PROTEIN 3"/>
    <property type="match status" value="1"/>
</dbReference>
<sequence length="496" mass="58288">MAAETSRLIVDIPDKQLLDWLKSRNRIPRKWNIALKNLRGRIKSVLKDYLPEELREKYPSSDNIYYFEVQDILNFVRCRQEVTGKDWLGRPKDKRLRAWEEIAENYEKDNLLLAETAQRMTQLTSFEIPQNRRDMSKQEALNSTLTKRQGDLRKKLEDATKDCKNFFEAFDMDPTLDVDLQLFQLKRKLPSIFREIVSVLQAKSFTSILKYHDTFLTNLMPNREMEDLSSLRICISSDIEKLYPENFANSDDSSASDAVQVLGKGQENIGTGSQPVELESFIDWGEFGTVQNHEQLLNDWNVEESDKETTVLESVEERNFKCSLMNDGFRKSVEADLLELKSFLEQRIKDSDEAVGNPQFMLFSQEMERPEDFLLDIESRIENLKEMLKQVNDTSDLFRGPVISRILLLRISRRYEERLKRSLQEKLQRIEKIKSLMNTCEQQKADSAKLFSEAEYNYQKNMEMLHKLKKLIEVRLDSQFPESEIRIILDANNVYH</sequence>
<dbReference type="Proteomes" id="UP000030680">
    <property type="component" value="Unassembled WGS sequence"/>
</dbReference>
<dbReference type="GO" id="GO:0012505">
    <property type="term" value="C:endomembrane system"/>
    <property type="evidence" value="ECO:0007669"/>
    <property type="project" value="TreeGrafter"/>
</dbReference>
<dbReference type="PANTHER" id="PTHR14894">
    <property type="entry name" value="CDK5 REGULATORY SUBUNIT-ASSOCIATED PROTEIN 3"/>
    <property type="match status" value="1"/>
</dbReference>
<comment type="similarity">
    <text evidence="1">Belongs to the CDK5RAP3 family.</text>
</comment>
<dbReference type="EMBL" id="KB454501">
    <property type="protein sequence ID" value="EME30237.1"/>
    <property type="molecule type" value="Genomic_DNA"/>
</dbReference>
<feature type="coiled-coil region" evidence="2">
    <location>
        <begin position="374"/>
        <end position="443"/>
    </location>
</feature>
<dbReference type="Gramene" id="EME30237">
    <property type="protein sequence ID" value="EME30237"/>
    <property type="gene ID" value="Gasu_23920"/>
</dbReference>
<accession>M2XJE5</accession>
<name>M2XJE5_GALSU</name>
<dbReference type="GO" id="GO:0007346">
    <property type="term" value="P:regulation of mitotic cell cycle"/>
    <property type="evidence" value="ECO:0007669"/>
    <property type="project" value="TreeGrafter"/>
</dbReference>
<evidence type="ECO:0008006" key="5">
    <source>
        <dbReference type="Google" id="ProtNLM"/>
    </source>
</evidence>
<protein>
    <recommendedName>
        <fullName evidence="5">CDK5 regulatory subunit-associated protein 3</fullName>
    </recommendedName>
</protein>
<dbReference type="AlphaFoldDB" id="M2XJE5"/>
<dbReference type="InterPro" id="IPR008491">
    <property type="entry name" value="CDK5RAP3"/>
</dbReference>
<dbReference type="STRING" id="130081.M2XJE5"/>